<name>A0ABD2VSF4_9HYME</name>
<protein>
    <submittedName>
        <fullName evidence="1">Uncharacterized protein</fullName>
    </submittedName>
</protein>
<organism evidence="1 2">
    <name type="scientific">Trichogramma kaykai</name>
    <dbReference type="NCBI Taxonomy" id="54128"/>
    <lineage>
        <taxon>Eukaryota</taxon>
        <taxon>Metazoa</taxon>
        <taxon>Ecdysozoa</taxon>
        <taxon>Arthropoda</taxon>
        <taxon>Hexapoda</taxon>
        <taxon>Insecta</taxon>
        <taxon>Pterygota</taxon>
        <taxon>Neoptera</taxon>
        <taxon>Endopterygota</taxon>
        <taxon>Hymenoptera</taxon>
        <taxon>Apocrita</taxon>
        <taxon>Proctotrupomorpha</taxon>
        <taxon>Chalcidoidea</taxon>
        <taxon>Trichogrammatidae</taxon>
        <taxon>Trichogramma</taxon>
    </lineage>
</organism>
<evidence type="ECO:0000313" key="2">
    <source>
        <dbReference type="Proteomes" id="UP001627154"/>
    </source>
</evidence>
<evidence type="ECO:0000313" key="1">
    <source>
        <dbReference type="EMBL" id="KAL3383645.1"/>
    </source>
</evidence>
<proteinExistence type="predicted"/>
<gene>
    <name evidence="1" type="ORF">TKK_020493</name>
</gene>
<accession>A0ABD2VSF4</accession>
<dbReference type="EMBL" id="JBJJXI010000186">
    <property type="protein sequence ID" value="KAL3383645.1"/>
    <property type="molecule type" value="Genomic_DNA"/>
</dbReference>
<comment type="caution">
    <text evidence="1">The sequence shown here is derived from an EMBL/GenBank/DDBJ whole genome shotgun (WGS) entry which is preliminary data.</text>
</comment>
<dbReference type="AlphaFoldDB" id="A0ABD2VSF4"/>
<dbReference type="Proteomes" id="UP001627154">
    <property type="component" value="Unassembled WGS sequence"/>
</dbReference>
<keyword evidence="2" id="KW-1185">Reference proteome</keyword>
<reference evidence="1 2" key="1">
    <citation type="journal article" date="2024" name="bioRxiv">
        <title>A reference genome for Trichogramma kaykai: A tiny desert-dwelling parasitoid wasp with competing sex-ratio distorters.</title>
        <authorList>
            <person name="Culotta J."/>
            <person name="Lindsey A.R."/>
        </authorList>
    </citation>
    <scope>NUCLEOTIDE SEQUENCE [LARGE SCALE GENOMIC DNA]</scope>
    <source>
        <strain evidence="1 2">KSX58</strain>
    </source>
</reference>
<sequence>MPSSIGLFSDIVKHTPKFDGTPYKLDLFCIAVEDAVEQLPLDEHRLLQGLESKLVGKTETMAGRLAGYRRVTELLRELRDRFVNTQVADKLALDLSNAKQVVDVDAQQFGSDIRSL</sequence>